<name>A0A0J8UVF8_COCIT</name>
<dbReference type="AlphaFoldDB" id="A0A0J8UVF8"/>
<organism evidence="1 2">
    <name type="scientific">Coccidioides immitis H538.4</name>
    <dbReference type="NCBI Taxonomy" id="396776"/>
    <lineage>
        <taxon>Eukaryota</taxon>
        <taxon>Fungi</taxon>
        <taxon>Dikarya</taxon>
        <taxon>Ascomycota</taxon>
        <taxon>Pezizomycotina</taxon>
        <taxon>Eurotiomycetes</taxon>
        <taxon>Eurotiomycetidae</taxon>
        <taxon>Onygenales</taxon>
        <taxon>Onygenaceae</taxon>
        <taxon>Coccidioides</taxon>
    </lineage>
</organism>
<accession>A0A0J8UVF8</accession>
<dbReference type="EMBL" id="DS017045">
    <property type="protein sequence ID" value="KMU91848.1"/>
    <property type="molecule type" value="Genomic_DNA"/>
</dbReference>
<dbReference type="VEuPathDB" id="FungiDB:CIHG_09588"/>
<evidence type="ECO:0000313" key="1">
    <source>
        <dbReference type="EMBL" id="KMU91848.1"/>
    </source>
</evidence>
<proteinExistence type="predicted"/>
<sequence length="50" mass="5940">MSRSYRVGLGESIWNSSLFLLRFESHFSGYYFAALLMVSPPRYTWAMKER</sequence>
<dbReference type="Proteomes" id="UP000054563">
    <property type="component" value="Unassembled WGS sequence"/>
</dbReference>
<reference evidence="2" key="1">
    <citation type="journal article" date="2010" name="Genome Res.">
        <title>Population genomic sequencing of Coccidioides fungi reveals recent hybridization and transposon control.</title>
        <authorList>
            <person name="Neafsey D.E."/>
            <person name="Barker B.M."/>
            <person name="Sharpton T.J."/>
            <person name="Stajich J.E."/>
            <person name="Park D.J."/>
            <person name="Whiston E."/>
            <person name="Hung C.-Y."/>
            <person name="McMahan C."/>
            <person name="White J."/>
            <person name="Sykes S."/>
            <person name="Heiman D."/>
            <person name="Young S."/>
            <person name="Zeng Q."/>
            <person name="Abouelleil A."/>
            <person name="Aftuck L."/>
            <person name="Bessette D."/>
            <person name="Brown A."/>
            <person name="FitzGerald M."/>
            <person name="Lui A."/>
            <person name="Macdonald J.P."/>
            <person name="Priest M."/>
            <person name="Orbach M.J."/>
            <person name="Galgiani J.N."/>
            <person name="Kirkland T.N."/>
            <person name="Cole G.T."/>
            <person name="Birren B.W."/>
            <person name="Henn M.R."/>
            <person name="Taylor J.W."/>
            <person name="Rounsley S.D."/>
        </authorList>
    </citation>
    <scope>NUCLEOTIDE SEQUENCE [LARGE SCALE GENOMIC DNA]</scope>
    <source>
        <strain evidence="2">H538.4</strain>
    </source>
</reference>
<protein>
    <submittedName>
        <fullName evidence="1">Uncharacterized protein</fullName>
    </submittedName>
</protein>
<evidence type="ECO:0000313" key="2">
    <source>
        <dbReference type="Proteomes" id="UP000054563"/>
    </source>
</evidence>
<gene>
    <name evidence="1" type="ORF">CIHG_09588</name>
</gene>